<proteinExistence type="predicted"/>
<accession>A0ABX0SJ25</accession>
<evidence type="ECO:0000313" key="1">
    <source>
        <dbReference type="EMBL" id="NIH57308.1"/>
    </source>
</evidence>
<comment type="caution">
    <text evidence="1">The sequence shown here is derived from an EMBL/GenBank/DDBJ whole genome shotgun (WGS) entry which is preliminary data.</text>
</comment>
<dbReference type="EMBL" id="JAAMOZ010000001">
    <property type="protein sequence ID" value="NIH57308.1"/>
    <property type="molecule type" value="Genomic_DNA"/>
</dbReference>
<protein>
    <submittedName>
        <fullName evidence="1">Uncharacterized protein</fullName>
    </submittedName>
</protein>
<evidence type="ECO:0000313" key="2">
    <source>
        <dbReference type="Proteomes" id="UP000749311"/>
    </source>
</evidence>
<gene>
    <name evidence="1" type="ORF">FB473_001953</name>
</gene>
<organism evidence="1 2">
    <name type="scientific">Brooklawnia cerclae</name>
    <dbReference type="NCBI Taxonomy" id="349934"/>
    <lineage>
        <taxon>Bacteria</taxon>
        <taxon>Bacillati</taxon>
        <taxon>Actinomycetota</taxon>
        <taxon>Actinomycetes</taxon>
        <taxon>Propionibacteriales</taxon>
        <taxon>Propionibacteriaceae</taxon>
        <taxon>Brooklawnia</taxon>
    </lineage>
</organism>
<dbReference type="RefSeq" id="WP_167166891.1">
    <property type="nucleotide sequence ID" value="NZ_BAAAOO010000019.1"/>
</dbReference>
<keyword evidence="2" id="KW-1185">Reference proteome</keyword>
<reference evidence="1 2" key="1">
    <citation type="submission" date="2020-02" db="EMBL/GenBank/DDBJ databases">
        <title>Sequencing the genomes of 1000 actinobacteria strains.</title>
        <authorList>
            <person name="Klenk H.-P."/>
        </authorList>
    </citation>
    <scope>NUCLEOTIDE SEQUENCE [LARGE SCALE GENOMIC DNA]</scope>
    <source>
        <strain evidence="1 2">DSM 19609</strain>
    </source>
</reference>
<dbReference type="Proteomes" id="UP000749311">
    <property type="component" value="Unassembled WGS sequence"/>
</dbReference>
<sequence length="81" mass="9030">MSAETKARLQEAIHEHMADEYDAQCVGAWLVIADTSDVDDLTKGNAQVQIEFAGSMFTIRGLAEAYRALDDRTWNQPDPDD</sequence>
<name>A0ABX0SJ25_9ACTN</name>